<dbReference type="PANTHER" id="PTHR37807:SF3">
    <property type="entry name" value="OS07G0160300 PROTEIN"/>
    <property type="match status" value="1"/>
</dbReference>
<dbReference type="Gene3D" id="3.40.50.300">
    <property type="entry name" value="P-loop containing nucleotide triphosphate hydrolases"/>
    <property type="match status" value="1"/>
</dbReference>
<protein>
    <submittedName>
        <fullName evidence="1">AAA family ATPase</fullName>
    </submittedName>
</protein>
<dbReference type="SUPFAM" id="SSF52540">
    <property type="entry name" value="P-loop containing nucleoside triphosphate hydrolases"/>
    <property type="match status" value="1"/>
</dbReference>
<accession>A0A7G6YB58</accession>
<dbReference type="InterPro" id="IPR027417">
    <property type="entry name" value="P-loop_NTPase"/>
</dbReference>
<organism evidence="1 2">
    <name type="scientific">Leifsonia shinshuensis</name>
    <dbReference type="NCBI Taxonomy" id="150026"/>
    <lineage>
        <taxon>Bacteria</taxon>
        <taxon>Bacillati</taxon>
        <taxon>Actinomycetota</taxon>
        <taxon>Actinomycetes</taxon>
        <taxon>Micrococcales</taxon>
        <taxon>Microbacteriaceae</taxon>
        <taxon>Leifsonia</taxon>
    </lineage>
</organism>
<dbReference type="Proteomes" id="UP000515511">
    <property type="component" value="Chromosome"/>
</dbReference>
<dbReference type="KEGG" id="lse:F1C12_11700"/>
<dbReference type="PANTHER" id="PTHR37807">
    <property type="entry name" value="OS07G0160300 PROTEIN"/>
    <property type="match status" value="1"/>
</dbReference>
<dbReference type="AlphaFoldDB" id="A0A7G6YB58"/>
<sequence length="177" mass="19174">MLIVMAGLPGSGKSTVAGELARALGCTLLSVDPIEAALWRSGIDRAQPTGLAAYVVAEDLAREQLLVGNDVLVDAVNDVEEARGQWTSLAADLAAPLTFIEVFCGDPATHRRRLGERRRDIAGFPEPTWESVVARQENFRRWGDARLRLDSMRPVPEIVAEALAAIECVRRPGSDSL</sequence>
<gene>
    <name evidence="1" type="ORF">F1C12_11700</name>
</gene>
<proteinExistence type="predicted"/>
<name>A0A7G6YB58_9MICO</name>
<dbReference type="RefSeq" id="WP_185275188.1">
    <property type="nucleotide sequence ID" value="NZ_CP043641.1"/>
</dbReference>
<reference evidence="2" key="1">
    <citation type="submission" date="2019-09" db="EMBL/GenBank/DDBJ databases">
        <title>Antimicrobial potential of Antarctic Bacteria.</title>
        <authorList>
            <person name="Benaud N."/>
            <person name="Edwards R.J."/>
            <person name="Ferrari B.C."/>
        </authorList>
    </citation>
    <scope>NUCLEOTIDE SEQUENCE [LARGE SCALE GENOMIC DNA]</scope>
    <source>
        <strain evidence="2">INR9</strain>
    </source>
</reference>
<dbReference type="EMBL" id="CP043641">
    <property type="protein sequence ID" value="QNE35723.1"/>
    <property type="molecule type" value="Genomic_DNA"/>
</dbReference>
<dbReference type="Pfam" id="PF13671">
    <property type="entry name" value="AAA_33"/>
    <property type="match status" value="1"/>
</dbReference>
<evidence type="ECO:0000313" key="2">
    <source>
        <dbReference type="Proteomes" id="UP000515511"/>
    </source>
</evidence>
<evidence type="ECO:0000313" key="1">
    <source>
        <dbReference type="EMBL" id="QNE35723.1"/>
    </source>
</evidence>